<evidence type="ECO:0000313" key="16">
    <source>
        <dbReference type="EMBL" id="ATC63954.1"/>
    </source>
</evidence>
<comment type="subcellular location">
    <subcellularLocation>
        <location evidence="1 12">Cell outer membrane</location>
        <topology evidence="1 12">Multi-pass membrane protein</topology>
    </subcellularLocation>
</comment>
<evidence type="ECO:0000256" key="12">
    <source>
        <dbReference type="PROSITE-ProRule" id="PRU01360"/>
    </source>
</evidence>
<dbReference type="Proteomes" id="UP000217265">
    <property type="component" value="Chromosome"/>
</dbReference>
<evidence type="ECO:0000256" key="13">
    <source>
        <dbReference type="RuleBase" id="RU003357"/>
    </source>
</evidence>
<keyword evidence="7" id="KW-0408">Iron</keyword>
<organism evidence="16 17">
    <name type="scientific">Nibricoccus aquaticus</name>
    <dbReference type="NCBI Taxonomy" id="2576891"/>
    <lineage>
        <taxon>Bacteria</taxon>
        <taxon>Pseudomonadati</taxon>
        <taxon>Verrucomicrobiota</taxon>
        <taxon>Opitutia</taxon>
        <taxon>Opitutales</taxon>
        <taxon>Opitutaceae</taxon>
        <taxon>Nibricoccus</taxon>
    </lineage>
</organism>
<dbReference type="InterPro" id="IPR039426">
    <property type="entry name" value="TonB-dep_rcpt-like"/>
</dbReference>
<dbReference type="SUPFAM" id="SSF56935">
    <property type="entry name" value="Porins"/>
    <property type="match status" value="1"/>
</dbReference>
<evidence type="ECO:0000259" key="15">
    <source>
        <dbReference type="SMART" id="SM00965"/>
    </source>
</evidence>
<dbReference type="Pfam" id="PF00593">
    <property type="entry name" value="TonB_dep_Rec_b-barrel"/>
    <property type="match status" value="1"/>
</dbReference>
<dbReference type="AlphaFoldDB" id="A0A290Q641"/>
<evidence type="ECO:0000256" key="6">
    <source>
        <dbReference type="ARBA" id="ARBA00022729"/>
    </source>
</evidence>
<feature type="chain" id="PRO_5013171677" description="Secretin/TonB short N-terminal domain-containing protein" evidence="14">
    <location>
        <begin position="41"/>
        <end position="1007"/>
    </location>
</feature>
<keyword evidence="2 12" id="KW-0813">Transport</keyword>
<evidence type="ECO:0000256" key="2">
    <source>
        <dbReference type="ARBA" id="ARBA00022448"/>
    </source>
</evidence>
<dbReference type="GO" id="GO:0015344">
    <property type="term" value="F:siderophore uptake transmembrane transporter activity"/>
    <property type="evidence" value="ECO:0007669"/>
    <property type="project" value="TreeGrafter"/>
</dbReference>
<keyword evidence="10 12" id="KW-0472">Membrane</keyword>
<dbReference type="EMBL" id="CP023344">
    <property type="protein sequence ID" value="ATC63954.1"/>
    <property type="molecule type" value="Genomic_DNA"/>
</dbReference>
<dbReference type="Pfam" id="PF07660">
    <property type="entry name" value="STN"/>
    <property type="match status" value="1"/>
</dbReference>
<keyword evidence="3 12" id="KW-1134">Transmembrane beta strand</keyword>
<evidence type="ECO:0000256" key="1">
    <source>
        <dbReference type="ARBA" id="ARBA00004571"/>
    </source>
</evidence>
<evidence type="ECO:0000256" key="11">
    <source>
        <dbReference type="ARBA" id="ARBA00023237"/>
    </source>
</evidence>
<evidence type="ECO:0000256" key="14">
    <source>
        <dbReference type="SAM" id="SignalP"/>
    </source>
</evidence>
<keyword evidence="17" id="KW-1185">Reference proteome</keyword>
<dbReference type="InterPro" id="IPR011662">
    <property type="entry name" value="Secretin/TonB_short_N"/>
</dbReference>
<dbReference type="GO" id="GO:0009279">
    <property type="term" value="C:cell outer membrane"/>
    <property type="evidence" value="ECO:0007669"/>
    <property type="project" value="UniProtKB-SubCell"/>
</dbReference>
<evidence type="ECO:0000256" key="7">
    <source>
        <dbReference type="ARBA" id="ARBA00023004"/>
    </source>
</evidence>
<comment type="similarity">
    <text evidence="12 13">Belongs to the TonB-dependent receptor family.</text>
</comment>
<evidence type="ECO:0000256" key="8">
    <source>
        <dbReference type="ARBA" id="ARBA00023065"/>
    </source>
</evidence>
<dbReference type="InterPro" id="IPR000531">
    <property type="entry name" value="Beta-barrel_TonB"/>
</dbReference>
<dbReference type="Gene3D" id="2.170.130.10">
    <property type="entry name" value="TonB-dependent receptor, plug domain"/>
    <property type="match status" value="1"/>
</dbReference>
<keyword evidence="11 12" id="KW-0998">Cell outer membrane</keyword>
<evidence type="ECO:0000256" key="4">
    <source>
        <dbReference type="ARBA" id="ARBA00022496"/>
    </source>
</evidence>
<keyword evidence="8" id="KW-0406">Ion transport</keyword>
<proteinExistence type="inferred from homology"/>
<dbReference type="Gene3D" id="3.55.50.30">
    <property type="match status" value="1"/>
</dbReference>
<keyword evidence="6 14" id="KW-0732">Signal</keyword>
<keyword evidence="4" id="KW-0410">Iron transport</keyword>
<dbReference type="PANTHER" id="PTHR32552">
    <property type="entry name" value="FERRICHROME IRON RECEPTOR-RELATED"/>
    <property type="match status" value="1"/>
</dbReference>
<dbReference type="KEGG" id="vbh:CMV30_08320"/>
<feature type="domain" description="Secretin/TonB short N-terminal" evidence="15">
    <location>
        <begin position="68"/>
        <end position="118"/>
    </location>
</feature>
<evidence type="ECO:0000256" key="10">
    <source>
        <dbReference type="ARBA" id="ARBA00023136"/>
    </source>
</evidence>
<dbReference type="InterPro" id="IPR012910">
    <property type="entry name" value="Plug_dom"/>
</dbReference>
<protein>
    <recommendedName>
        <fullName evidence="15">Secretin/TonB short N-terminal domain-containing protein</fullName>
    </recommendedName>
</protein>
<keyword evidence="9 13" id="KW-0798">TonB box</keyword>
<dbReference type="InterPro" id="IPR036942">
    <property type="entry name" value="Beta-barrel_TonB_sf"/>
</dbReference>
<dbReference type="OrthoDB" id="1122665at2"/>
<sequence length="1007" mass="109229">MTTPVRRLSRPWMFLCASKIITPVPALGLFALLSATSLSAATETKIKFDLPAGEAAQTLKSFAQQAQREIIFSTKSVAGIKTNAVQGELTVREALATMLAGTSLTVFQDEKTGSIAIEVDPSKQSAGGVPVAPGQAVPQAAADANAISKDETIELAEFVVTGVFTRTKKMDVTASVSTVNTAQLAKLVPNSAADLLLNVPSVYVNSSLGEIRSIVYSRGVSANASNADMGYYYVSMQEDGLPLTNVGYSNWGPDYFLRADVTTERVEAVRGGSASITSANAPGGVFNYISRKGTDTYGGEVRTRFGLEGEENPYYRTDILVGGAGPLGTTYSIGGFYRKSDGARNPGYSMNDGGQIKLNVRKDYGKGSVTFYAKYLNDVNGWFEFYPANDFNDPRVAGGIDQSATNLHRPGKFSYVAEAPGLKRTFDPESLAHSVQKSIGADWTHDFGGWIISNNFKVSDSNTQWNTSASVALRDITRGSLFSNLNMLTGGVVPAGEWIFKDRTNGQIMARIQSAGTNNGSGGAGSSGLTVLENNLPRQDLVNGAVWSNNALVFDRWAKELMNQFTVNKRVGSHLFTGGSFFAYSDAYNFNTTAGRSVSTVTSNPTPMDITLITAAGSPYGAGQTLQITNPYGFSAEGSGYTLNEAVQKQTSAFFGHNWEINKSLTLDWGARYEYLEVSGLNNTGQANSTLNPANGGADGNPLTIFDNRISTRNATNWVYDRNLDTLSLSGALNYTINPNNSVYLRYTNGEKAPDLSFFIGLTNAFAIRNFATVPQKVEQWEVGYKLRGGAFNAVITPFYSKLGDIINTPITGTNTDNTTYSLQPLYSSVETYGVELETNYAFTEHFSVRAVATWQQAEATTWKFWNLGSNGPGDDFIVDIGGQDADNNPDWIVNLTPQYQRGRFTGNVSWKYMGARPANIANMFELPAYDQTDLFLSWAFSDRFSVSFNVNNVFDGDGVLNWAGYGDASSQFNRQNFTTRPANANTTFMIVPIPPRAYFLSATYKF</sequence>
<evidence type="ECO:0000256" key="5">
    <source>
        <dbReference type="ARBA" id="ARBA00022692"/>
    </source>
</evidence>
<evidence type="ECO:0000256" key="3">
    <source>
        <dbReference type="ARBA" id="ARBA00022452"/>
    </source>
</evidence>
<reference evidence="16 17" key="1">
    <citation type="submission" date="2017-09" db="EMBL/GenBank/DDBJ databases">
        <title>Complete genome sequence of Verrucomicrobial strain HZ-65, isolated from freshwater.</title>
        <authorList>
            <person name="Choi A."/>
        </authorList>
    </citation>
    <scope>NUCLEOTIDE SEQUENCE [LARGE SCALE GENOMIC DNA]</scope>
    <source>
        <strain evidence="16 17">HZ-65</strain>
    </source>
</reference>
<evidence type="ECO:0000256" key="9">
    <source>
        <dbReference type="ARBA" id="ARBA00023077"/>
    </source>
</evidence>
<name>A0A290Q641_9BACT</name>
<dbReference type="PANTHER" id="PTHR32552:SF89">
    <property type="entry name" value="CATECHOLATE SIDEROPHORE RECEPTOR FIU"/>
    <property type="match status" value="1"/>
</dbReference>
<feature type="signal peptide" evidence="14">
    <location>
        <begin position="1"/>
        <end position="40"/>
    </location>
</feature>
<keyword evidence="5 12" id="KW-0812">Transmembrane</keyword>
<dbReference type="PROSITE" id="PS52016">
    <property type="entry name" value="TONB_DEPENDENT_REC_3"/>
    <property type="match status" value="1"/>
</dbReference>
<evidence type="ECO:0000313" key="17">
    <source>
        <dbReference type="Proteomes" id="UP000217265"/>
    </source>
</evidence>
<dbReference type="SMART" id="SM00965">
    <property type="entry name" value="STN"/>
    <property type="match status" value="1"/>
</dbReference>
<accession>A0A290Q641</accession>
<dbReference type="Pfam" id="PF07715">
    <property type="entry name" value="Plug"/>
    <property type="match status" value="1"/>
</dbReference>
<dbReference type="Gene3D" id="2.40.170.20">
    <property type="entry name" value="TonB-dependent receptor, beta-barrel domain"/>
    <property type="match status" value="1"/>
</dbReference>
<gene>
    <name evidence="16" type="ORF">CMV30_08320</name>
</gene>
<dbReference type="InterPro" id="IPR037066">
    <property type="entry name" value="Plug_dom_sf"/>
</dbReference>